<dbReference type="Proteomes" id="UP000327044">
    <property type="component" value="Unassembled WGS sequence"/>
</dbReference>
<feature type="compositionally biased region" description="Basic residues" evidence="2">
    <location>
        <begin position="304"/>
        <end position="316"/>
    </location>
</feature>
<evidence type="ECO:0000256" key="1">
    <source>
        <dbReference type="ARBA" id="ARBA00023054"/>
    </source>
</evidence>
<evidence type="ECO:0000256" key="2">
    <source>
        <dbReference type="SAM" id="MobiDB-lite"/>
    </source>
</evidence>
<feature type="compositionally biased region" description="Basic and acidic residues" evidence="2">
    <location>
        <begin position="125"/>
        <end position="147"/>
    </location>
</feature>
<dbReference type="PANTHER" id="PTHR15885:SF1">
    <property type="entry name" value="COILED-COIL DOMAIN-CONTAINING PROTEIN 174"/>
    <property type="match status" value="1"/>
</dbReference>
<accession>A0A5N4AXT9</accession>
<feature type="compositionally biased region" description="Basic and acidic residues" evidence="2">
    <location>
        <begin position="404"/>
        <end position="420"/>
    </location>
</feature>
<dbReference type="FunCoup" id="A0A5N4AXT9">
    <property type="interactions" value="1003"/>
</dbReference>
<keyword evidence="1" id="KW-0175">Coiled coil</keyword>
<feature type="region of interest" description="Disordered" evidence="2">
    <location>
        <begin position="114"/>
        <end position="147"/>
    </location>
</feature>
<dbReference type="OrthoDB" id="333551at2759"/>
<dbReference type="EMBL" id="VVIM01000002">
    <property type="protein sequence ID" value="KAB0802136.1"/>
    <property type="molecule type" value="Genomic_DNA"/>
</dbReference>
<evidence type="ECO:0000313" key="5">
    <source>
        <dbReference type="Proteomes" id="UP000327044"/>
    </source>
</evidence>
<name>A0A5N4AXT9_PHOPY</name>
<protein>
    <recommendedName>
        <fullName evidence="3">CCDC174 alpha/beta GRSR domain-containing protein</fullName>
    </recommendedName>
</protein>
<dbReference type="PANTHER" id="PTHR15885">
    <property type="entry name" value="COILED-COIL DOMAIN-CONTAINING PROTEIN 174"/>
    <property type="match status" value="1"/>
</dbReference>
<evidence type="ECO:0000259" key="3">
    <source>
        <dbReference type="Pfam" id="PF25449"/>
    </source>
</evidence>
<evidence type="ECO:0000313" key="4">
    <source>
        <dbReference type="EMBL" id="KAB0802136.1"/>
    </source>
</evidence>
<feature type="region of interest" description="Disordered" evidence="2">
    <location>
        <begin position="280"/>
        <end position="500"/>
    </location>
</feature>
<reference evidence="4 5" key="1">
    <citation type="journal article" date="2018" name="Elife">
        <title>Firefly genomes illuminate parallel origins of bioluminescence in beetles.</title>
        <authorList>
            <person name="Fallon T.R."/>
            <person name="Lower S.E."/>
            <person name="Chang C.H."/>
            <person name="Bessho-Uehara M."/>
            <person name="Martin G.J."/>
            <person name="Bewick A.J."/>
            <person name="Behringer M."/>
            <person name="Debat H.J."/>
            <person name="Wong I."/>
            <person name="Day J.C."/>
            <person name="Suvorov A."/>
            <person name="Silva C.J."/>
            <person name="Stanger-Hall K.F."/>
            <person name="Hall D.W."/>
            <person name="Schmitz R.J."/>
            <person name="Nelson D.R."/>
            <person name="Lewis S.M."/>
            <person name="Shigenobu S."/>
            <person name="Bybee S.M."/>
            <person name="Larracuente A.M."/>
            <person name="Oba Y."/>
            <person name="Weng J.K."/>
        </authorList>
    </citation>
    <scope>NUCLEOTIDE SEQUENCE [LARGE SCALE GENOMIC DNA]</scope>
    <source>
        <strain evidence="4">1611_PpyrPB1</strain>
        <tissue evidence="4">Whole body</tissue>
    </source>
</reference>
<organism evidence="4 5">
    <name type="scientific">Photinus pyralis</name>
    <name type="common">Common eastern firefly</name>
    <name type="synonym">Lampyris pyralis</name>
    <dbReference type="NCBI Taxonomy" id="7054"/>
    <lineage>
        <taxon>Eukaryota</taxon>
        <taxon>Metazoa</taxon>
        <taxon>Ecdysozoa</taxon>
        <taxon>Arthropoda</taxon>
        <taxon>Hexapoda</taxon>
        <taxon>Insecta</taxon>
        <taxon>Pterygota</taxon>
        <taxon>Neoptera</taxon>
        <taxon>Endopterygota</taxon>
        <taxon>Coleoptera</taxon>
        <taxon>Polyphaga</taxon>
        <taxon>Elateriformia</taxon>
        <taxon>Elateroidea</taxon>
        <taxon>Lampyridae</taxon>
        <taxon>Lampyrinae</taxon>
        <taxon>Photinus</taxon>
    </lineage>
</organism>
<dbReference type="AlphaFoldDB" id="A0A5N4AXT9"/>
<dbReference type="InterPro" id="IPR057464">
    <property type="entry name" value="CCDC174_GRSR"/>
</dbReference>
<dbReference type="Pfam" id="PF13300">
    <property type="entry name" value="DUF4078"/>
    <property type="match status" value="1"/>
</dbReference>
<dbReference type="InParanoid" id="A0A5N4AXT9"/>
<feature type="compositionally biased region" description="Basic and acidic residues" evidence="2">
    <location>
        <begin position="458"/>
        <end position="476"/>
    </location>
</feature>
<gene>
    <name evidence="4" type="ORF">PPYR_04322</name>
</gene>
<dbReference type="GO" id="GO:0005634">
    <property type="term" value="C:nucleus"/>
    <property type="evidence" value="ECO:0007669"/>
    <property type="project" value="TreeGrafter"/>
</dbReference>
<proteinExistence type="predicted"/>
<sequence length="534" mass="62668">MSTYEISKSSLLSLKAEILRKQEELNKTKLENQTKTAPTKKLTLLEVKNKGVEQRTVNDISEEDENLLKKSRSILEAKAKLYEKLMRRTNFTDEELEHNQRYLVRFHKKSRIPDLPPDLDDELDDKYPDSDEERHFSDEYEPPKNPEEDWVEYTDCLGRTRKCMKKDLAFVKSKDAELLAAVNKDENKVEQLSKAGGSVVEIHESGEPKLSNANELLSSDMRRELLRQQWEKAEDQLRKKDDIHYQDILFNEARTHGVGYYGFSKDEEERAKQQEALKNLRQETEQEQKKAQDLRELRETQLKARAKAARNRKRARMGLPPEEDEPEVVQPEEPPKSEVSEKPVENENKDQEKEAARKNHVRPWDIGKKGVKEHYEYTQEEWVDKKRRERPKDFAPPSSYKNSFRRDPEIRENVEPDKKLYFSTKKNRSTYKEEKQPPMRPKPIVNECDESPESDSQLCEKEERRSNEDTRGKRAEFAPPPTYDYYGPSDAKKSKPSYSKGNLVESISAGLQFLREQAEKKGNSNKHDEDMFLI</sequence>
<feature type="compositionally biased region" description="Basic and acidic residues" evidence="2">
    <location>
        <begin position="333"/>
        <end position="393"/>
    </location>
</feature>
<dbReference type="Pfam" id="PF25449">
    <property type="entry name" value="CCDC174_GRSR"/>
    <property type="match status" value="1"/>
</dbReference>
<dbReference type="InterPro" id="IPR025066">
    <property type="entry name" value="CCDC174-like"/>
</dbReference>
<keyword evidence="5" id="KW-1185">Reference proteome</keyword>
<comment type="caution">
    <text evidence="4">The sequence shown here is derived from an EMBL/GenBank/DDBJ whole genome shotgun (WGS) entry which is preliminary data.</text>
</comment>
<feature type="domain" description="CCDC174 alpha/beta GRSR" evidence="3">
    <location>
        <begin position="150"/>
        <end position="178"/>
    </location>
</feature>
<feature type="compositionally biased region" description="Basic and acidic residues" evidence="2">
    <location>
        <begin position="280"/>
        <end position="302"/>
    </location>
</feature>